<proteinExistence type="predicted"/>
<reference evidence="2 3" key="1">
    <citation type="journal article" date="2015" name="Genome Biol.">
        <title>Comparative genomics of Steinernema reveals deeply conserved gene regulatory networks.</title>
        <authorList>
            <person name="Dillman A.R."/>
            <person name="Macchietto M."/>
            <person name="Porter C.F."/>
            <person name="Rogers A."/>
            <person name="Williams B."/>
            <person name="Antoshechkin I."/>
            <person name="Lee M.M."/>
            <person name="Goodwin Z."/>
            <person name="Lu X."/>
            <person name="Lewis E.E."/>
            <person name="Goodrich-Blair H."/>
            <person name="Stock S.P."/>
            <person name="Adams B.J."/>
            <person name="Sternberg P.W."/>
            <person name="Mortazavi A."/>
        </authorList>
    </citation>
    <scope>NUCLEOTIDE SEQUENCE [LARGE SCALE GENOMIC DNA]</scope>
    <source>
        <strain evidence="2 3">ALL</strain>
    </source>
</reference>
<keyword evidence="1" id="KW-1133">Transmembrane helix</keyword>
<evidence type="ECO:0000313" key="2">
    <source>
        <dbReference type="EMBL" id="TKR88675.1"/>
    </source>
</evidence>
<evidence type="ECO:0008006" key="4">
    <source>
        <dbReference type="Google" id="ProtNLM"/>
    </source>
</evidence>
<reference evidence="2 3" key="2">
    <citation type="journal article" date="2019" name="G3 (Bethesda)">
        <title>Hybrid Assembly of the Genome of the Entomopathogenic Nematode Steinernema carpocapsae Identifies the X-Chromosome.</title>
        <authorList>
            <person name="Serra L."/>
            <person name="Macchietto M."/>
            <person name="Macias-Munoz A."/>
            <person name="McGill C.J."/>
            <person name="Rodriguez I.M."/>
            <person name="Rodriguez B."/>
            <person name="Murad R."/>
            <person name="Mortazavi A."/>
        </authorList>
    </citation>
    <scope>NUCLEOTIDE SEQUENCE [LARGE SCALE GENOMIC DNA]</scope>
    <source>
        <strain evidence="2 3">ALL</strain>
    </source>
</reference>
<accession>A0A4V6A4Z2</accession>
<comment type="caution">
    <text evidence="2">The sequence shown here is derived from an EMBL/GenBank/DDBJ whole genome shotgun (WGS) entry which is preliminary data.</text>
</comment>
<protein>
    <recommendedName>
        <fullName evidence="4">7TM GPCR serpentine receptor class x (Srx) domain-containing protein</fullName>
    </recommendedName>
</protein>
<name>A0A4V6A4Z2_STECR</name>
<organism evidence="2 3">
    <name type="scientific">Steinernema carpocapsae</name>
    <name type="common">Entomopathogenic nematode</name>
    <dbReference type="NCBI Taxonomy" id="34508"/>
    <lineage>
        <taxon>Eukaryota</taxon>
        <taxon>Metazoa</taxon>
        <taxon>Ecdysozoa</taxon>
        <taxon>Nematoda</taxon>
        <taxon>Chromadorea</taxon>
        <taxon>Rhabditida</taxon>
        <taxon>Tylenchina</taxon>
        <taxon>Panagrolaimomorpha</taxon>
        <taxon>Strongyloidoidea</taxon>
        <taxon>Steinernematidae</taxon>
        <taxon>Steinernema</taxon>
    </lineage>
</organism>
<feature type="transmembrane region" description="Helical" evidence="1">
    <location>
        <begin position="47"/>
        <end position="66"/>
    </location>
</feature>
<evidence type="ECO:0000313" key="3">
    <source>
        <dbReference type="Proteomes" id="UP000298663"/>
    </source>
</evidence>
<keyword evidence="1" id="KW-0472">Membrane</keyword>
<dbReference type="Pfam" id="PF10321">
    <property type="entry name" value="7TM_GPCR_Srt"/>
    <property type="match status" value="1"/>
</dbReference>
<dbReference type="EMBL" id="AZBU02000003">
    <property type="protein sequence ID" value="TKR88675.1"/>
    <property type="molecule type" value="Genomic_DNA"/>
</dbReference>
<dbReference type="InterPro" id="IPR019425">
    <property type="entry name" value="7TM_GPCR_serpentine_rcpt_Srt"/>
</dbReference>
<sequence length="112" mass="12440">MHTFNNFFKIGFLTIAYLIMLGFILYQIRSKGVAKEISQVKISLLTLSNAALADIGALGYMVVGLLPKNSFFDQNAGVVAEICWIVLHAGTGFIYLFFNQAVRQRRVYATGV</sequence>
<gene>
    <name evidence="2" type="ORF">L596_012881</name>
</gene>
<dbReference type="Proteomes" id="UP000298663">
    <property type="component" value="Unassembled WGS sequence"/>
</dbReference>
<dbReference type="AlphaFoldDB" id="A0A4V6A4Z2"/>
<keyword evidence="3" id="KW-1185">Reference proteome</keyword>
<keyword evidence="1" id="KW-0812">Transmembrane</keyword>
<feature type="transmembrane region" description="Helical" evidence="1">
    <location>
        <begin position="78"/>
        <end position="98"/>
    </location>
</feature>
<evidence type="ECO:0000256" key="1">
    <source>
        <dbReference type="SAM" id="Phobius"/>
    </source>
</evidence>
<feature type="transmembrane region" description="Helical" evidence="1">
    <location>
        <begin position="6"/>
        <end position="26"/>
    </location>
</feature>